<keyword evidence="9" id="KW-0636">Prenylation</keyword>
<dbReference type="PANTHER" id="PTHR24070">
    <property type="entry name" value="RAS, DI-RAS, AND RHEB FAMILY MEMBERS OF SMALL GTPASE SUPERFAMILY"/>
    <property type="match status" value="1"/>
</dbReference>
<keyword evidence="1" id="KW-0488">Methylation</keyword>
<dbReference type="InterPro" id="IPR027417">
    <property type="entry name" value="P-loop_NTPase"/>
</dbReference>
<dbReference type="NCBIfam" id="TIGR00231">
    <property type="entry name" value="small_GTP"/>
    <property type="match status" value="1"/>
</dbReference>
<dbReference type="PROSITE" id="PS51419">
    <property type="entry name" value="RAB"/>
    <property type="match status" value="1"/>
</dbReference>
<dbReference type="CDD" id="cd04137">
    <property type="entry name" value="RheB"/>
    <property type="match status" value="1"/>
</dbReference>
<comment type="similarity">
    <text evidence="10">Belongs to the small GTPase superfamily. Rheb family.</text>
</comment>
<dbReference type="GO" id="GO:0003924">
    <property type="term" value="F:GTPase activity"/>
    <property type="evidence" value="ECO:0007669"/>
    <property type="project" value="InterPro"/>
</dbReference>
<dbReference type="GO" id="GO:0012505">
    <property type="term" value="C:endomembrane system"/>
    <property type="evidence" value="ECO:0007669"/>
    <property type="project" value="UniProtKB-SubCell"/>
</dbReference>
<evidence type="ECO:0000256" key="11">
    <source>
        <dbReference type="ARBA" id="ARBA00046278"/>
    </source>
</evidence>
<dbReference type="PRINTS" id="PR00449">
    <property type="entry name" value="RASTRNSFRMNG"/>
</dbReference>
<protein>
    <submittedName>
        <fullName evidence="13">Rheb small monomeric GTPase RhbA</fullName>
    </submittedName>
</protein>
<evidence type="ECO:0000256" key="4">
    <source>
        <dbReference type="ARBA" id="ARBA00022801"/>
    </source>
</evidence>
<gene>
    <name evidence="13" type="ORF">K432DRAFT_381478</name>
</gene>
<keyword evidence="4" id="KW-0378">Hydrolase</keyword>
<comment type="subcellular location">
    <subcellularLocation>
        <location evidence="11">Endomembrane system</location>
        <topology evidence="11">Lipid-anchor</topology>
        <orientation evidence="11">Cytoplasmic side</orientation>
    </subcellularLocation>
</comment>
<keyword evidence="3" id="KW-0547">Nucleotide-binding</keyword>
<keyword evidence="2" id="KW-0479">Metal-binding</keyword>
<dbReference type="InterPro" id="IPR005225">
    <property type="entry name" value="Small_GTP-bd"/>
</dbReference>
<dbReference type="SMART" id="SM00174">
    <property type="entry name" value="RHO"/>
    <property type="match status" value="1"/>
</dbReference>
<dbReference type="SMART" id="SM00175">
    <property type="entry name" value="RAB"/>
    <property type="match status" value="1"/>
</dbReference>
<dbReference type="AlphaFoldDB" id="A0A8E2EC37"/>
<dbReference type="GO" id="GO:0046872">
    <property type="term" value="F:metal ion binding"/>
    <property type="evidence" value="ECO:0007669"/>
    <property type="project" value="UniProtKB-KW"/>
</dbReference>
<keyword evidence="6" id="KW-0342">GTP-binding</keyword>
<dbReference type="FunFam" id="3.40.50.300:FF:000273">
    <property type="entry name" value="GTP-binding protein Rheb homolog"/>
    <property type="match status" value="1"/>
</dbReference>
<dbReference type="GO" id="GO:0007165">
    <property type="term" value="P:signal transduction"/>
    <property type="evidence" value="ECO:0007669"/>
    <property type="project" value="InterPro"/>
</dbReference>
<dbReference type="Gene3D" id="3.40.50.300">
    <property type="entry name" value="P-loop containing nucleotide triphosphate hydrolases"/>
    <property type="match status" value="1"/>
</dbReference>
<dbReference type="InterPro" id="IPR020849">
    <property type="entry name" value="Small_GTPase_Ras-type"/>
</dbReference>
<dbReference type="InterPro" id="IPR001806">
    <property type="entry name" value="Small_GTPase"/>
</dbReference>
<keyword evidence="5" id="KW-0460">Magnesium</keyword>
<evidence type="ECO:0000256" key="5">
    <source>
        <dbReference type="ARBA" id="ARBA00022842"/>
    </source>
</evidence>
<dbReference type="SMART" id="SM00173">
    <property type="entry name" value="RAS"/>
    <property type="match status" value="1"/>
</dbReference>
<evidence type="ECO:0000256" key="3">
    <source>
        <dbReference type="ARBA" id="ARBA00022741"/>
    </source>
</evidence>
<evidence type="ECO:0000256" key="12">
    <source>
        <dbReference type="ARBA" id="ARBA00049117"/>
    </source>
</evidence>
<evidence type="ECO:0000256" key="2">
    <source>
        <dbReference type="ARBA" id="ARBA00022723"/>
    </source>
</evidence>
<keyword evidence="8" id="KW-0449">Lipoprotein</keyword>
<sequence length="187" mass="20877">MVNASKQRKIAIVGSRSVGKSSLTVQFVDGHFVESYYPTIENTFSKVIRYKGTDFATEIIDTAGQDEYSILNSKHFIGIHGYMIVYSVASKQSFEMARIIRDKILNHLGTEWVPIVIVGNKSDLRPEQRQVQPENGKALAEEFKCGYTEASARYNENVSKAFDLMIAEIEKSQNPSEPTGGAKCVVM</sequence>
<evidence type="ECO:0000256" key="10">
    <source>
        <dbReference type="ARBA" id="ARBA00037969"/>
    </source>
</evidence>
<evidence type="ECO:0000313" key="14">
    <source>
        <dbReference type="Proteomes" id="UP000250266"/>
    </source>
</evidence>
<evidence type="ECO:0000256" key="6">
    <source>
        <dbReference type="ARBA" id="ARBA00023134"/>
    </source>
</evidence>
<dbReference type="PROSITE" id="PS51421">
    <property type="entry name" value="RAS"/>
    <property type="match status" value="1"/>
</dbReference>
<dbReference type="PROSITE" id="PS51420">
    <property type="entry name" value="RHO"/>
    <property type="match status" value="1"/>
</dbReference>
<dbReference type="Proteomes" id="UP000250266">
    <property type="component" value="Unassembled WGS sequence"/>
</dbReference>
<reference evidence="13 14" key="1">
    <citation type="journal article" date="2016" name="Nat. Commun.">
        <title>Ectomycorrhizal ecology is imprinted in the genome of the dominant symbiotic fungus Cenococcum geophilum.</title>
        <authorList>
            <consortium name="DOE Joint Genome Institute"/>
            <person name="Peter M."/>
            <person name="Kohler A."/>
            <person name="Ohm R.A."/>
            <person name="Kuo A."/>
            <person name="Krutzmann J."/>
            <person name="Morin E."/>
            <person name="Arend M."/>
            <person name="Barry K.W."/>
            <person name="Binder M."/>
            <person name="Choi C."/>
            <person name="Clum A."/>
            <person name="Copeland A."/>
            <person name="Grisel N."/>
            <person name="Haridas S."/>
            <person name="Kipfer T."/>
            <person name="LaButti K."/>
            <person name="Lindquist E."/>
            <person name="Lipzen A."/>
            <person name="Maire R."/>
            <person name="Meier B."/>
            <person name="Mihaltcheva S."/>
            <person name="Molinier V."/>
            <person name="Murat C."/>
            <person name="Poggeler S."/>
            <person name="Quandt C.A."/>
            <person name="Sperisen C."/>
            <person name="Tritt A."/>
            <person name="Tisserant E."/>
            <person name="Crous P.W."/>
            <person name="Henrissat B."/>
            <person name="Nehls U."/>
            <person name="Egli S."/>
            <person name="Spatafora J.W."/>
            <person name="Grigoriev I.V."/>
            <person name="Martin F.M."/>
        </authorList>
    </citation>
    <scope>NUCLEOTIDE SEQUENCE [LARGE SCALE GENOMIC DNA]</scope>
    <source>
        <strain evidence="13 14">CBS 459.81</strain>
    </source>
</reference>
<evidence type="ECO:0000256" key="8">
    <source>
        <dbReference type="ARBA" id="ARBA00023288"/>
    </source>
</evidence>
<dbReference type="Pfam" id="PF00071">
    <property type="entry name" value="Ras"/>
    <property type="match status" value="1"/>
</dbReference>
<evidence type="ECO:0000256" key="1">
    <source>
        <dbReference type="ARBA" id="ARBA00022481"/>
    </source>
</evidence>
<comment type="catalytic activity">
    <reaction evidence="12">
        <text>GTP + H2O = GDP + phosphate + H(+)</text>
        <dbReference type="Rhea" id="RHEA:19669"/>
        <dbReference type="ChEBI" id="CHEBI:15377"/>
        <dbReference type="ChEBI" id="CHEBI:15378"/>
        <dbReference type="ChEBI" id="CHEBI:37565"/>
        <dbReference type="ChEBI" id="CHEBI:43474"/>
        <dbReference type="ChEBI" id="CHEBI:58189"/>
    </reaction>
    <physiologicalReaction direction="left-to-right" evidence="12">
        <dbReference type="Rhea" id="RHEA:19670"/>
    </physiologicalReaction>
</comment>
<proteinExistence type="inferred from homology"/>
<dbReference type="GO" id="GO:0005525">
    <property type="term" value="F:GTP binding"/>
    <property type="evidence" value="ECO:0007669"/>
    <property type="project" value="UniProtKB-KW"/>
</dbReference>
<evidence type="ECO:0000256" key="9">
    <source>
        <dbReference type="ARBA" id="ARBA00023289"/>
    </source>
</evidence>
<dbReference type="EMBL" id="KV744927">
    <property type="protein sequence ID" value="OCK81280.1"/>
    <property type="molecule type" value="Genomic_DNA"/>
</dbReference>
<dbReference type="OrthoDB" id="5976022at2759"/>
<dbReference type="GO" id="GO:0016020">
    <property type="term" value="C:membrane"/>
    <property type="evidence" value="ECO:0007669"/>
    <property type="project" value="InterPro"/>
</dbReference>
<accession>A0A8E2EC37</accession>
<evidence type="ECO:0000313" key="13">
    <source>
        <dbReference type="EMBL" id="OCK81280.1"/>
    </source>
</evidence>
<name>A0A8E2EC37_9PEZI</name>
<organism evidence="13 14">
    <name type="scientific">Lepidopterella palustris CBS 459.81</name>
    <dbReference type="NCBI Taxonomy" id="1314670"/>
    <lineage>
        <taxon>Eukaryota</taxon>
        <taxon>Fungi</taxon>
        <taxon>Dikarya</taxon>
        <taxon>Ascomycota</taxon>
        <taxon>Pezizomycotina</taxon>
        <taxon>Dothideomycetes</taxon>
        <taxon>Pleosporomycetidae</taxon>
        <taxon>Mytilinidiales</taxon>
        <taxon>Argynnaceae</taxon>
        <taxon>Lepidopterella</taxon>
    </lineage>
</organism>
<evidence type="ECO:0000256" key="7">
    <source>
        <dbReference type="ARBA" id="ARBA00023136"/>
    </source>
</evidence>
<dbReference type="SUPFAM" id="SSF52540">
    <property type="entry name" value="P-loop containing nucleoside triphosphate hydrolases"/>
    <property type="match status" value="1"/>
</dbReference>
<keyword evidence="14" id="KW-1185">Reference proteome</keyword>
<keyword evidence="7" id="KW-0472">Membrane</keyword>